<dbReference type="PANTHER" id="PTHR45738:SF5">
    <property type="entry name" value="POLYPHOSPHOINOSITIDE PHOSPHATASE"/>
    <property type="match status" value="1"/>
</dbReference>
<comment type="subcellular location">
    <subcellularLocation>
        <location evidence="1">Endomembrane system</location>
    </subcellularLocation>
</comment>
<organism evidence="5 6">
    <name type="scientific">Batrachochytrium dendrobatidis (strain JEL423)</name>
    <dbReference type="NCBI Taxonomy" id="403673"/>
    <lineage>
        <taxon>Eukaryota</taxon>
        <taxon>Fungi</taxon>
        <taxon>Fungi incertae sedis</taxon>
        <taxon>Chytridiomycota</taxon>
        <taxon>Chytridiomycota incertae sedis</taxon>
        <taxon>Chytridiomycetes</taxon>
        <taxon>Rhizophydiales</taxon>
        <taxon>Rhizophydiales incertae sedis</taxon>
        <taxon>Batrachochytrium</taxon>
    </lineage>
</organism>
<dbReference type="GO" id="GO:0012505">
    <property type="term" value="C:endomembrane system"/>
    <property type="evidence" value="ECO:0007669"/>
    <property type="project" value="UniProtKB-SubCell"/>
</dbReference>
<dbReference type="PROSITE" id="PS50275">
    <property type="entry name" value="SAC"/>
    <property type="match status" value="2"/>
</dbReference>
<dbReference type="eggNOG" id="KOG1889">
    <property type="taxonomic scope" value="Eukaryota"/>
</dbReference>
<accession>A0A177WM36</accession>
<feature type="domain" description="SAC" evidence="4">
    <location>
        <begin position="124"/>
        <end position="466"/>
    </location>
</feature>
<dbReference type="OrthoDB" id="405996at2759"/>
<dbReference type="VEuPathDB" id="FungiDB:BDEG_24445"/>
<evidence type="ECO:0000313" key="5">
    <source>
        <dbReference type="EMBL" id="OAJ40745.1"/>
    </source>
</evidence>
<dbReference type="EMBL" id="DS022304">
    <property type="protein sequence ID" value="OAJ40745.1"/>
    <property type="molecule type" value="Genomic_DNA"/>
</dbReference>
<evidence type="ECO:0000259" key="4">
    <source>
        <dbReference type="PROSITE" id="PS50275"/>
    </source>
</evidence>
<dbReference type="GO" id="GO:0043813">
    <property type="term" value="F:phosphatidylinositol-3,5-bisphosphate 5-phosphatase activity"/>
    <property type="evidence" value="ECO:0007669"/>
    <property type="project" value="InterPro"/>
</dbReference>
<keyword evidence="3" id="KW-0472">Membrane</keyword>
<dbReference type="InterPro" id="IPR043573">
    <property type="entry name" value="Fig4-like"/>
</dbReference>
<gene>
    <name evidence="5" type="ORF">BDEG_24445</name>
</gene>
<sequence length="1419" mass="161009">MLLYQSLNLYTSPEAYTFEPVFVDASIPRESLVVRRTDGVVVLNAPPSPTLAQEQVTTIHGILGIIRLNAGDHIVVISGRKKIGTLAGHDIFLITAHKILSVSKSQTHLVERQVQDDATYISMLNDLLSSGSFYFSYTFDLTHSLQKQASLASASSLPLWQRADERFYWNRFLQTPLISITQKDPLQSSLSRFILPIMCGFVTIIQTKVHATAVTFSLISRRSQFRAGTRYHSRGINDQGQVSNFVETEQILELPGTGLMCSYRQTRGSIPLYWRQVINAKYQPKLVVENNPLTAVSFKAHFYEQFERYGNQIVVNLINKHGYESPLGTEFANRIGEMKDERLRFIHFDFHEHCKKMRWDRISVLIQAIEEDLAEQGYCSVTTTASSTPVLIKSQTSVVRTNCIDCLDRTNVVQSVLARRSLNRQMRDLNLLVLPTESLVDLADFEQIFKNAWADNADQVSKQYSGTGALKTDFTRTGKRSKSGVFQDLSNSIVRYIKNNFLDGFRQDSYDLFLGKYRVDASRPSPFSDQKITLHFILAAALAMFTSFSNTIKQALHNDGALERLYFVGTDSTEKVFQIAKIDRTVLDELAFVEDSVLYTKKEIEDLLGMIENGNKITGGLLYSYLVRFNFCSTVFDLYIWIGFVRFLEGYYAILITKRSAVALLGGHYIYHIDETIMFNVYNTPNKSDKKQDEARYLQIFGQVDINKNFYYSYSYDITSSLQQNLLASNATNGFSPNDMFIWNSYLINDAFPNQSVWRLNIIHGFVDQSKICVFGHNIFVTLIARRSKYYAGARYLKRGVNDQGYVANDVETEQIVHDASTTSFYIPPGRYGSCAGYTSFLQHRGSIPVYWSQEATAMAAKPQIELNFIDPFHAAAAKHFNDMFHRYGTPIIVLNLVKTKEKVKRESILLDRFTEAISYLNIFLPSDKEILYIAWDMARASKSTDQDVIGVLESLAEQVLATTWFFHSGAEPLINAERRAGINSSNPRPVEHRTTSMHQHGILRTNCVDCLDRTNAAQFVVGKCALGHQLYALGLITTPIVPFDCDAVNLLNAMYHDHGDTIALQYGGSHLVNTMETYRKISPWTSHSRDMIETIRRFYSNSFTDAEKQDAINLFLGNYSPKMRLTPLWDLLTDQFLHNDLPYNRTPVVSYRTWWTSDAFDDNYKYKPEYNRHDIVAMFDEYYRPLVYTTFARLFAFNMIGTNAKTISAGSGADAPETTPFAVRTQAAKHLMIYSLDIGGVKRWMTLKSKPVDTSASVQTIGSGQISTPLDRSHRQAARRAIETGAALQKSTRSKLTANAASATIPNGASTEKANTEAKRKHTNSHWLSSSILAERLLEPKTVQVDEYKRYVQQFQPSSIKLTWSFDATAREHPDYKIFNLHIRRMADSLESTGNEPNLSVDPRDALIYTNFSAASYL</sequence>
<dbReference type="STRING" id="403673.A0A177WM36"/>
<dbReference type="Proteomes" id="UP000077115">
    <property type="component" value="Unassembled WGS sequence"/>
</dbReference>
<reference evidence="5 6" key="2">
    <citation type="submission" date="2016-05" db="EMBL/GenBank/DDBJ databases">
        <title>Lineage-specific infection strategies underlie the spectrum of fungal disease in amphibians.</title>
        <authorList>
            <person name="Cuomo C.A."/>
            <person name="Farrer R.A."/>
            <person name="James T."/>
            <person name="Longcore J."/>
            <person name="Birren B."/>
        </authorList>
    </citation>
    <scope>NUCLEOTIDE SEQUENCE [LARGE SCALE GENOMIC DNA]</scope>
    <source>
        <strain evidence="5 6">JEL423</strain>
    </source>
</reference>
<dbReference type="Pfam" id="PF02383">
    <property type="entry name" value="Syja_N"/>
    <property type="match status" value="2"/>
</dbReference>
<dbReference type="GO" id="GO:0046856">
    <property type="term" value="P:phosphatidylinositol dephosphorylation"/>
    <property type="evidence" value="ECO:0007669"/>
    <property type="project" value="InterPro"/>
</dbReference>
<feature type="domain" description="SAC" evidence="4">
    <location>
        <begin position="701"/>
        <end position="1069"/>
    </location>
</feature>
<proteinExistence type="predicted"/>
<evidence type="ECO:0000256" key="3">
    <source>
        <dbReference type="ARBA" id="ARBA00023136"/>
    </source>
</evidence>
<evidence type="ECO:0000313" key="6">
    <source>
        <dbReference type="Proteomes" id="UP000077115"/>
    </source>
</evidence>
<evidence type="ECO:0000256" key="1">
    <source>
        <dbReference type="ARBA" id="ARBA00004308"/>
    </source>
</evidence>
<protein>
    <recommendedName>
        <fullName evidence="4">SAC domain-containing protein</fullName>
    </recommendedName>
</protein>
<dbReference type="PANTHER" id="PTHR45738">
    <property type="entry name" value="POLYPHOSPHOINOSITIDE PHOSPHATASE"/>
    <property type="match status" value="1"/>
</dbReference>
<dbReference type="InterPro" id="IPR002013">
    <property type="entry name" value="SAC_dom"/>
</dbReference>
<reference evidence="5 6" key="1">
    <citation type="submission" date="2006-10" db="EMBL/GenBank/DDBJ databases">
        <title>The Genome Sequence of Batrachochytrium dendrobatidis JEL423.</title>
        <authorList>
            <consortium name="The Broad Institute Genome Sequencing Platform"/>
            <person name="Birren B."/>
            <person name="Lander E."/>
            <person name="Galagan J."/>
            <person name="Cuomo C."/>
            <person name="Devon K."/>
            <person name="Jaffe D."/>
            <person name="Butler J."/>
            <person name="Alvarez P."/>
            <person name="Gnerre S."/>
            <person name="Grabherr M."/>
            <person name="Kleber M."/>
            <person name="Mauceli E."/>
            <person name="Brockman W."/>
            <person name="Young S."/>
            <person name="LaButti K."/>
            <person name="Sykes S."/>
            <person name="DeCaprio D."/>
            <person name="Crawford M."/>
            <person name="Koehrsen M."/>
            <person name="Engels R."/>
            <person name="Montgomery P."/>
            <person name="Pearson M."/>
            <person name="Howarth C."/>
            <person name="Larson L."/>
            <person name="White J."/>
            <person name="O'Leary S."/>
            <person name="Kodira C."/>
            <person name="Zeng Q."/>
            <person name="Yandava C."/>
            <person name="Alvarado L."/>
            <person name="Longcore J."/>
            <person name="James T."/>
        </authorList>
    </citation>
    <scope>NUCLEOTIDE SEQUENCE [LARGE SCALE GENOMIC DNA]</scope>
    <source>
        <strain evidence="5 6">JEL423</strain>
    </source>
</reference>
<name>A0A177WM36_BATDL</name>
<keyword evidence="2" id="KW-0378">Hydrolase</keyword>
<evidence type="ECO:0000256" key="2">
    <source>
        <dbReference type="ARBA" id="ARBA00022801"/>
    </source>
</evidence>